<keyword evidence="5 6" id="KW-0482">Metalloprotease</keyword>
<evidence type="ECO:0000256" key="7">
    <source>
        <dbReference type="SAM" id="SignalP"/>
    </source>
</evidence>
<dbReference type="EMBL" id="QUSW01000006">
    <property type="protein sequence ID" value="RQP22812.1"/>
    <property type="molecule type" value="Genomic_DNA"/>
</dbReference>
<dbReference type="GO" id="GO:0004222">
    <property type="term" value="F:metalloendopeptidase activity"/>
    <property type="evidence" value="ECO:0007669"/>
    <property type="project" value="InterPro"/>
</dbReference>
<reference evidence="9 10" key="1">
    <citation type="submission" date="2018-08" db="EMBL/GenBank/DDBJ databases">
        <authorList>
            <person name="Khan S.A."/>
            <person name="Jeon C.O."/>
            <person name="Chun B.H."/>
            <person name="Jeong S.E."/>
        </authorList>
    </citation>
    <scope>NUCLEOTIDE SEQUENCE [LARGE SCALE GENOMIC DNA]</scope>
    <source>
        <strain evidence="9 10">S-16</strain>
    </source>
</reference>
<evidence type="ECO:0000313" key="9">
    <source>
        <dbReference type="EMBL" id="RQP22812.1"/>
    </source>
</evidence>
<evidence type="ECO:0000256" key="1">
    <source>
        <dbReference type="ARBA" id="ARBA00022670"/>
    </source>
</evidence>
<organism evidence="9 10">
    <name type="scientific">Piscinibacter terrae</name>
    <dbReference type="NCBI Taxonomy" id="2496871"/>
    <lineage>
        <taxon>Bacteria</taxon>
        <taxon>Pseudomonadati</taxon>
        <taxon>Pseudomonadota</taxon>
        <taxon>Betaproteobacteria</taxon>
        <taxon>Burkholderiales</taxon>
        <taxon>Sphaerotilaceae</taxon>
        <taxon>Piscinibacter</taxon>
    </lineage>
</organism>
<keyword evidence="1 6" id="KW-0645">Protease</keyword>
<evidence type="ECO:0000256" key="3">
    <source>
        <dbReference type="ARBA" id="ARBA00022801"/>
    </source>
</evidence>
<feature type="chain" id="PRO_5018271511" description="Peptidase M48 domain-containing protein" evidence="7">
    <location>
        <begin position="19"/>
        <end position="204"/>
    </location>
</feature>
<dbReference type="InterPro" id="IPR001915">
    <property type="entry name" value="Peptidase_M48"/>
</dbReference>
<dbReference type="Proteomes" id="UP000267464">
    <property type="component" value="Unassembled WGS sequence"/>
</dbReference>
<evidence type="ECO:0000256" key="4">
    <source>
        <dbReference type="ARBA" id="ARBA00022833"/>
    </source>
</evidence>
<dbReference type="Pfam" id="PF01435">
    <property type="entry name" value="Peptidase_M48"/>
    <property type="match status" value="1"/>
</dbReference>
<keyword evidence="3 6" id="KW-0378">Hydrolase</keyword>
<accession>A0A3N7IVI7</accession>
<keyword evidence="2" id="KW-0479">Metal-binding</keyword>
<evidence type="ECO:0000256" key="6">
    <source>
        <dbReference type="RuleBase" id="RU003983"/>
    </source>
</evidence>
<dbReference type="InterPro" id="IPR051156">
    <property type="entry name" value="Mito/Outer_Membr_Metalloprot"/>
</dbReference>
<keyword evidence="7" id="KW-0732">Signal</keyword>
<reference evidence="9 10" key="2">
    <citation type="submission" date="2018-12" db="EMBL/GenBank/DDBJ databases">
        <title>Rhizobacter gummiphilus sp. nov., a rubber-degrading bacterium isolated from the soil of a botanical garden in Japan.</title>
        <authorList>
            <person name="Shunsuke S.S."/>
        </authorList>
    </citation>
    <scope>NUCLEOTIDE SEQUENCE [LARGE SCALE GENOMIC DNA]</scope>
    <source>
        <strain evidence="9 10">S-16</strain>
    </source>
</reference>
<evidence type="ECO:0000259" key="8">
    <source>
        <dbReference type="Pfam" id="PF01435"/>
    </source>
</evidence>
<dbReference type="GO" id="GO:0051603">
    <property type="term" value="P:proteolysis involved in protein catabolic process"/>
    <property type="evidence" value="ECO:0007669"/>
    <property type="project" value="TreeGrafter"/>
</dbReference>
<comment type="cofactor">
    <cofactor evidence="6">
        <name>Zn(2+)</name>
        <dbReference type="ChEBI" id="CHEBI:29105"/>
    </cofactor>
    <text evidence="6">Binds 1 zinc ion per subunit.</text>
</comment>
<dbReference type="Gene3D" id="1.10.10.2910">
    <property type="match status" value="1"/>
</dbReference>
<dbReference type="GO" id="GO:0046872">
    <property type="term" value="F:metal ion binding"/>
    <property type="evidence" value="ECO:0007669"/>
    <property type="project" value="UniProtKB-KW"/>
</dbReference>
<gene>
    <name evidence="9" type="ORF">DZC73_21205</name>
</gene>
<dbReference type="PANTHER" id="PTHR22726">
    <property type="entry name" value="METALLOENDOPEPTIDASE OMA1"/>
    <property type="match status" value="1"/>
</dbReference>
<dbReference type="AlphaFoldDB" id="A0A3N7IVI7"/>
<name>A0A3N7IVI7_9BURK</name>
<evidence type="ECO:0000313" key="10">
    <source>
        <dbReference type="Proteomes" id="UP000267464"/>
    </source>
</evidence>
<feature type="signal peptide" evidence="7">
    <location>
        <begin position="1"/>
        <end position="18"/>
    </location>
</feature>
<sequence length="204" mass="21492">MKTIATLAALLIAATAHANPLVDKLVDQLEASPSACGPIPASHPKRQTIEADIERVTRQVPLPPGVHFEVLDCPVDGFVHKGRTIVISARLARMSPAQRFFIIAHELGHLKLQHHAAILSFVSRAVSSSPDESGARALIASGLAAISHQAELDADAFAVRAMLDAGLDADEAARIFDGMGEGSDNGTHPSPGRRARAIRSAALN</sequence>
<dbReference type="PANTHER" id="PTHR22726:SF1">
    <property type="entry name" value="METALLOENDOPEPTIDASE OMA1, MITOCHONDRIAL"/>
    <property type="match status" value="1"/>
</dbReference>
<protein>
    <recommendedName>
        <fullName evidence="8">Peptidase M48 domain-containing protein</fullName>
    </recommendedName>
</protein>
<evidence type="ECO:0000256" key="5">
    <source>
        <dbReference type="ARBA" id="ARBA00023049"/>
    </source>
</evidence>
<comment type="similarity">
    <text evidence="6">Belongs to the peptidase M48 family.</text>
</comment>
<comment type="caution">
    <text evidence="9">The sequence shown here is derived from an EMBL/GenBank/DDBJ whole genome shotgun (WGS) entry which is preliminary data.</text>
</comment>
<keyword evidence="10" id="KW-1185">Reference proteome</keyword>
<feature type="domain" description="Peptidase M48" evidence="8">
    <location>
        <begin position="54"/>
        <end position="201"/>
    </location>
</feature>
<dbReference type="GO" id="GO:0016020">
    <property type="term" value="C:membrane"/>
    <property type="evidence" value="ECO:0007669"/>
    <property type="project" value="TreeGrafter"/>
</dbReference>
<evidence type="ECO:0000256" key="2">
    <source>
        <dbReference type="ARBA" id="ARBA00022723"/>
    </source>
</evidence>
<proteinExistence type="inferred from homology"/>
<keyword evidence="4 6" id="KW-0862">Zinc</keyword>